<dbReference type="Proteomes" id="UP000805193">
    <property type="component" value="Unassembled WGS sequence"/>
</dbReference>
<accession>A0AC60PMV8</accession>
<gene>
    <name evidence="1" type="ORF">HPB47_002194</name>
</gene>
<reference evidence="1 2" key="1">
    <citation type="journal article" date="2020" name="Cell">
        <title>Large-Scale Comparative Analyses of Tick Genomes Elucidate Their Genetic Diversity and Vector Capacities.</title>
        <authorList>
            <consortium name="Tick Genome and Microbiome Consortium (TIGMIC)"/>
            <person name="Jia N."/>
            <person name="Wang J."/>
            <person name="Shi W."/>
            <person name="Du L."/>
            <person name="Sun Y."/>
            <person name="Zhan W."/>
            <person name="Jiang J.F."/>
            <person name="Wang Q."/>
            <person name="Zhang B."/>
            <person name="Ji P."/>
            <person name="Bell-Sakyi L."/>
            <person name="Cui X.M."/>
            <person name="Yuan T.T."/>
            <person name="Jiang B.G."/>
            <person name="Yang W.F."/>
            <person name="Lam T.T."/>
            <person name="Chang Q.C."/>
            <person name="Ding S.J."/>
            <person name="Wang X.J."/>
            <person name="Zhu J.G."/>
            <person name="Ruan X.D."/>
            <person name="Zhao L."/>
            <person name="Wei J.T."/>
            <person name="Ye R.Z."/>
            <person name="Que T.C."/>
            <person name="Du C.H."/>
            <person name="Zhou Y.H."/>
            <person name="Cheng J.X."/>
            <person name="Dai P.F."/>
            <person name="Guo W.B."/>
            <person name="Han X.H."/>
            <person name="Huang E.J."/>
            <person name="Li L.F."/>
            <person name="Wei W."/>
            <person name="Gao Y.C."/>
            <person name="Liu J.Z."/>
            <person name="Shao H.Z."/>
            <person name="Wang X."/>
            <person name="Wang C.C."/>
            <person name="Yang T.C."/>
            <person name="Huo Q.B."/>
            <person name="Li W."/>
            <person name="Chen H.Y."/>
            <person name="Chen S.E."/>
            <person name="Zhou L.G."/>
            <person name="Ni X.B."/>
            <person name="Tian J.H."/>
            <person name="Sheng Y."/>
            <person name="Liu T."/>
            <person name="Pan Y.S."/>
            <person name="Xia L.Y."/>
            <person name="Li J."/>
            <person name="Zhao F."/>
            <person name="Cao W.C."/>
        </authorList>
    </citation>
    <scope>NUCLEOTIDE SEQUENCE [LARGE SCALE GENOMIC DNA]</scope>
    <source>
        <strain evidence="1">Iper-2018</strain>
    </source>
</reference>
<evidence type="ECO:0000313" key="1">
    <source>
        <dbReference type="EMBL" id="KAG0421955.1"/>
    </source>
</evidence>
<keyword evidence="2" id="KW-1185">Reference proteome</keyword>
<organism evidence="1 2">
    <name type="scientific">Ixodes persulcatus</name>
    <name type="common">Taiga tick</name>
    <dbReference type="NCBI Taxonomy" id="34615"/>
    <lineage>
        <taxon>Eukaryota</taxon>
        <taxon>Metazoa</taxon>
        <taxon>Ecdysozoa</taxon>
        <taxon>Arthropoda</taxon>
        <taxon>Chelicerata</taxon>
        <taxon>Arachnida</taxon>
        <taxon>Acari</taxon>
        <taxon>Parasitiformes</taxon>
        <taxon>Ixodida</taxon>
        <taxon>Ixodoidea</taxon>
        <taxon>Ixodidae</taxon>
        <taxon>Ixodinae</taxon>
        <taxon>Ixodes</taxon>
    </lineage>
</organism>
<name>A0AC60PMV8_IXOPE</name>
<dbReference type="EMBL" id="JABSTQ010010293">
    <property type="protein sequence ID" value="KAG0421955.1"/>
    <property type="molecule type" value="Genomic_DNA"/>
</dbReference>
<protein>
    <submittedName>
        <fullName evidence="1">Uncharacterized protein</fullName>
    </submittedName>
</protein>
<sequence>MSSFVKAASIGDDSSSDITPAAQYLSVNPMEDSPAVPPNASAEFPNLEHSDMDQDNGSGGPWYISGNRKRVRSDDSLSKSRTARVSNRVSNSPTVLRPTQRRI</sequence>
<evidence type="ECO:0000313" key="2">
    <source>
        <dbReference type="Proteomes" id="UP000805193"/>
    </source>
</evidence>
<comment type="caution">
    <text evidence="1">The sequence shown here is derived from an EMBL/GenBank/DDBJ whole genome shotgun (WGS) entry which is preliminary data.</text>
</comment>
<proteinExistence type="predicted"/>